<dbReference type="InterPro" id="IPR013324">
    <property type="entry name" value="RNA_pol_sigma_r3/r4-like"/>
</dbReference>
<dbReference type="EMBL" id="JAPAAF010000025">
    <property type="protein sequence ID" value="MCW0483927.1"/>
    <property type="molecule type" value="Genomic_DNA"/>
</dbReference>
<dbReference type="SUPFAM" id="SSF88659">
    <property type="entry name" value="Sigma3 and sigma4 domains of RNA polymerase sigma factors"/>
    <property type="match status" value="1"/>
</dbReference>
<evidence type="ECO:0000259" key="5">
    <source>
        <dbReference type="Pfam" id="PF04542"/>
    </source>
</evidence>
<name>A0AA41YE28_9BACT</name>
<dbReference type="InterPro" id="IPR036388">
    <property type="entry name" value="WH-like_DNA-bd_sf"/>
</dbReference>
<accession>A0AA41YE28</accession>
<dbReference type="GO" id="GO:0016987">
    <property type="term" value="F:sigma factor activity"/>
    <property type="evidence" value="ECO:0007669"/>
    <property type="project" value="UniProtKB-KW"/>
</dbReference>
<dbReference type="InterPro" id="IPR013325">
    <property type="entry name" value="RNA_pol_sigma_r2"/>
</dbReference>
<feature type="domain" description="RNA polymerase sigma factor 70 region 4 type 2" evidence="6">
    <location>
        <begin position="134"/>
        <end position="179"/>
    </location>
</feature>
<dbReference type="InterPro" id="IPR007627">
    <property type="entry name" value="RNA_pol_sigma70_r2"/>
</dbReference>
<feature type="domain" description="RNA polymerase sigma-70 region 2" evidence="5">
    <location>
        <begin position="32"/>
        <end position="94"/>
    </location>
</feature>
<evidence type="ECO:0000259" key="6">
    <source>
        <dbReference type="Pfam" id="PF08281"/>
    </source>
</evidence>
<dbReference type="Pfam" id="PF08281">
    <property type="entry name" value="Sigma70_r4_2"/>
    <property type="match status" value="1"/>
</dbReference>
<proteinExistence type="inferred from homology"/>
<dbReference type="AlphaFoldDB" id="A0AA41YE28"/>
<dbReference type="Gene3D" id="1.10.1740.10">
    <property type="match status" value="1"/>
</dbReference>
<dbReference type="NCBIfam" id="TIGR02937">
    <property type="entry name" value="sigma70-ECF"/>
    <property type="match status" value="1"/>
</dbReference>
<evidence type="ECO:0000256" key="1">
    <source>
        <dbReference type="ARBA" id="ARBA00010641"/>
    </source>
</evidence>
<dbReference type="RefSeq" id="WP_282592519.1">
    <property type="nucleotide sequence ID" value="NZ_JAPAAF010000025.1"/>
</dbReference>
<dbReference type="Proteomes" id="UP001163821">
    <property type="component" value="Unassembled WGS sequence"/>
</dbReference>
<evidence type="ECO:0000256" key="3">
    <source>
        <dbReference type="ARBA" id="ARBA00023082"/>
    </source>
</evidence>
<dbReference type="PANTHER" id="PTHR43133">
    <property type="entry name" value="RNA POLYMERASE ECF-TYPE SIGMA FACTO"/>
    <property type="match status" value="1"/>
</dbReference>
<dbReference type="Pfam" id="PF04542">
    <property type="entry name" value="Sigma70_r2"/>
    <property type="match status" value="1"/>
</dbReference>
<dbReference type="InterPro" id="IPR013249">
    <property type="entry name" value="RNA_pol_sigma70_r4_t2"/>
</dbReference>
<keyword evidence="8" id="KW-1185">Reference proteome</keyword>
<reference evidence="7" key="1">
    <citation type="submission" date="2022-10" db="EMBL/GenBank/DDBJ databases">
        <title>Gaoshiqiia sediminis gen. nov., sp. nov., isolated from coastal sediment.</title>
        <authorList>
            <person name="Yu W.X."/>
            <person name="Mu D.S."/>
            <person name="Du J.Z."/>
            <person name="Liang Y.Q."/>
        </authorList>
    </citation>
    <scope>NUCLEOTIDE SEQUENCE</scope>
    <source>
        <strain evidence="7">A06</strain>
    </source>
</reference>
<keyword evidence="3" id="KW-0731">Sigma factor</keyword>
<dbReference type="SUPFAM" id="SSF88946">
    <property type="entry name" value="Sigma2 domain of RNA polymerase sigma factors"/>
    <property type="match status" value="1"/>
</dbReference>
<dbReference type="Gene3D" id="1.10.10.10">
    <property type="entry name" value="Winged helix-like DNA-binding domain superfamily/Winged helix DNA-binding domain"/>
    <property type="match status" value="1"/>
</dbReference>
<dbReference type="PANTHER" id="PTHR43133:SF46">
    <property type="entry name" value="RNA POLYMERASE SIGMA-70 FACTOR ECF SUBFAMILY"/>
    <property type="match status" value="1"/>
</dbReference>
<evidence type="ECO:0000256" key="2">
    <source>
        <dbReference type="ARBA" id="ARBA00023015"/>
    </source>
</evidence>
<comment type="caution">
    <text evidence="7">The sequence shown here is derived from an EMBL/GenBank/DDBJ whole genome shotgun (WGS) entry which is preliminary data.</text>
</comment>
<keyword evidence="4" id="KW-0804">Transcription</keyword>
<dbReference type="GO" id="GO:0006352">
    <property type="term" value="P:DNA-templated transcription initiation"/>
    <property type="evidence" value="ECO:0007669"/>
    <property type="project" value="InterPro"/>
</dbReference>
<gene>
    <name evidence="7" type="ORF">N2K84_14380</name>
</gene>
<dbReference type="GO" id="GO:0003677">
    <property type="term" value="F:DNA binding"/>
    <property type="evidence" value="ECO:0007669"/>
    <property type="project" value="InterPro"/>
</dbReference>
<dbReference type="InterPro" id="IPR039425">
    <property type="entry name" value="RNA_pol_sigma-70-like"/>
</dbReference>
<comment type="similarity">
    <text evidence="1">Belongs to the sigma-70 factor family. ECF subfamily.</text>
</comment>
<keyword evidence="2" id="KW-0805">Transcription regulation</keyword>
<dbReference type="InterPro" id="IPR014284">
    <property type="entry name" value="RNA_pol_sigma-70_dom"/>
</dbReference>
<sequence length="206" mass="24384">MLNNEQIELYNGIWQRFMDGDEEALSSIYFEFYDVLFNFGMKYSSDRFLVEDCIQNLFVDLLRNRHKQKPVTNIKFYLLKSLRNQMASERRKTKKLLPVGEPGEAEFRISYSAESSLIAIETDELRSMFLKMVTEKLTIRQKEALYLKFNCGFDYVQIAVMMQISVESARTMIYRTLKSIKETFGLECYSDLILFSLFRSFFQKAN</sequence>
<evidence type="ECO:0000313" key="7">
    <source>
        <dbReference type="EMBL" id="MCW0483927.1"/>
    </source>
</evidence>
<evidence type="ECO:0000313" key="8">
    <source>
        <dbReference type="Proteomes" id="UP001163821"/>
    </source>
</evidence>
<protein>
    <submittedName>
        <fullName evidence="7">Sigma-70 family RNA polymerase sigma factor</fullName>
    </submittedName>
</protein>
<evidence type="ECO:0000256" key="4">
    <source>
        <dbReference type="ARBA" id="ARBA00023163"/>
    </source>
</evidence>
<organism evidence="7 8">
    <name type="scientific">Gaoshiqia sediminis</name>
    <dbReference type="NCBI Taxonomy" id="2986998"/>
    <lineage>
        <taxon>Bacteria</taxon>
        <taxon>Pseudomonadati</taxon>
        <taxon>Bacteroidota</taxon>
        <taxon>Bacteroidia</taxon>
        <taxon>Marinilabiliales</taxon>
        <taxon>Prolixibacteraceae</taxon>
        <taxon>Gaoshiqia</taxon>
    </lineage>
</organism>